<accession>A0A420YIX9</accession>
<sequence length="271" mass="30048">MVEGADFETACGQADLETIARLFEDHKPATPDEGGHDDLHWGLYRAACDGRTEVVEFLLSHGVEASETVARAAIRHLPVIQMLVKQGFDMNSTEFQIAPLRGAVARHDVLQWMLEHGADPNIKDWRATPLVTAIVQDDVVAARMLLEHGATAEPHLIYRAIDANKGLGLISEEMLRLLMEAGVDVDYVVPGKGTALHYAAWLGNKEKVQMLLRLGANPNMFFYDKLGAFREGEEGLRMFEEYEAITPADIAKKSGDDDIYEILRTAAAEYQ</sequence>
<dbReference type="InterPro" id="IPR002110">
    <property type="entry name" value="Ankyrin_rpt"/>
</dbReference>
<dbReference type="AlphaFoldDB" id="A0A420YIX9"/>
<feature type="repeat" description="ANK" evidence="3">
    <location>
        <begin position="191"/>
        <end position="219"/>
    </location>
</feature>
<dbReference type="Gene3D" id="1.25.40.20">
    <property type="entry name" value="Ankyrin repeat-containing domain"/>
    <property type="match status" value="2"/>
</dbReference>
<keyword evidence="1" id="KW-0677">Repeat</keyword>
<keyword evidence="5" id="KW-1185">Reference proteome</keyword>
<dbReference type="Proteomes" id="UP000275385">
    <property type="component" value="Unassembled WGS sequence"/>
</dbReference>
<dbReference type="PANTHER" id="PTHR24189">
    <property type="entry name" value="MYOTROPHIN"/>
    <property type="match status" value="1"/>
</dbReference>
<evidence type="ECO:0000313" key="4">
    <source>
        <dbReference type="EMBL" id="RKU47838.1"/>
    </source>
</evidence>
<dbReference type="InterPro" id="IPR050745">
    <property type="entry name" value="Multifunctional_regulatory"/>
</dbReference>
<reference evidence="4 5" key="1">
    <citation type="submission" date="2018-08" db="EMBL/GenBank/DDBJ databases">
        <title>Draft genome of the lignicolous fungus Coniochaeta pulveracea.</title>
        <authorList>
            <person name="Borstlap C.J."/>
            <person name="De Witt R.N."/>
            <person name="Botha A."/>
            <person name="Volschenk H."/>
        </authorList>
    </citation>
    <scope>NUCLEOTIDE SEQUENCE [LARGE SCALE GENOMIC DNA]</scope>
    <source>
        <strain evidence="4 5">CAB683</strain>
    </source>
</reference>
<dbReference type="InterPro" id="IPR036770">
    <property type="entry name" value="Ankyrin_rpt-contain_sf"/>
</dbReference>
<dbReference type="SMART" id="SM00248">
    <property type="entry name" value="ANK"/>
    <property type="match status" value="4"/>
</dbReference>
<evidence type="ECO:0000256" key="2">
    <source>
        <dbReference type="ARBA" id="ARBA00023043"/>
    </source>
</evidence>
<dbReference type="Pfam" id="PF12796">
    <property type="entry name" value="Ank_2"/>
    <property type="match status" value="1"/>
</dbReference>
<dbReference type="STRING" id="177199.A0A420YIX9"/>
<dbReference type="PROSITE" id="PS50088">
    <property type="entry name" value="ANK_REPEAT"/>
    <property type="match status" value="1"/>
</dbReference>
<name>A0A420YIX9_9PEZI</name>
<protein>
    <submittedName>
        <fullName evidence="4">Uncharacterized protein</fullName>
    </submittedName>
</protein>
<comment type="caution">
    <text evidence="4">The sequence shown here is derived from an EMBL/GenBank/DDBJ whole genome shotgun (WGS) entry which is preliminary data.</text>
</comment>
<dbReference type="Pfam" id="PF13637">
    <property type="entry name" value="Ank_4"/>
    <property type="match status" value="1"/>
</dbReference>
<gene>
    <name evidence="4" type="ORF">DL546_008099</name>
</gene>
<organism evidence="4 5">
    <name type="scientific">Coniochaeta pulveracea</name>
    <dbReference type="NCBI Taxonomy" id="177199"/>
    <lineage>
        <taxon>Eukaryota</taxon>
        <taxon>Fungi</taxon>
        <taxon>Dikarya</taxon>
        <taxon>Ascomycota</taxon>
        <taxon>Pezizomycotina</taxon>
        <taxon>Sordariomycetes</taxon>
        <taxon>Sordariomycetidae</taxon>
        <taxon>Coniochaetales</taxon>
        <taxon>Coniochaetaceae</taxon>
        <taxon>Coniochaeta</taxon>
    </lineage>
</organism>
<evidence type="ECO:0000256" key="1">
    <source>
        <dbReference type="ARBA" id="ARBA00022737"/>
    </source>
</evidence>
<keyword evidence="2 3" id="KW-0040">ANK repeat</keyword>
<evidence type="ECO:0000313" key="5">
    <source>
        <dbReference type="Proteomes" id="UP000275385"/>
    </source>
</evidence>
<dbReference type="EMBL" id="QVQW01000007">
    <property type="protein sequence ID" value="RKU47838.1"/>
    <property type="molecule type" value="Genomic_DNA"/>
</dbReference>
<dbReference type="PROSITE" id="PS50297">
    <property type="entry name" value="ANK_REP_REGION"/>
    <property type="match status" value="1"/>
</dbReference>
<evidence type="ECO:0000256" key="3">
    <source>
        <dbReference type="PROSITE-ProRule" id="PRU00023"/>
    </source>
</evidence>
<dbReference type="PANTHER" id="PTHR24189:SF50">
    <property type="entry name" value="ANKYRIN REPEAT AND SOCS BOX PROTEIN 2"/>
    <property type="match status" value="1"/>
</dbReference>
<dbReference type="OrthoDB" id="194358at2759"/>
<proteinExistence type="predicted"/>
<dbReference type="SUPFAM" id="SSF48403">
    <property type="entry name" value="Ankyrin repeat"/>
    <property type="match status" value="1"/>
</dbReference>